<comment type="caution">
    <text evidence="2">The sequence shown here is derived from an EMBL/GenBank/DDBJ whole genome shotgun (WGS) entry which is preliminary data.</text>
</comment>
<keyword evidence="1" id="KW-1133">Transmembrane helix</keyword>
<keyword evidence="1" id="KW-0812">Transmembrane</keyword>
<evidence type="ECO:0000256" key="1">
    <source>
        <dbReference type="SAM" id="Phobius"/>
    </source>
</evidence>
<proteinExistence type="predicted"/>
<feature type="transmembrane region" description="Helical" evidence="1">
    <location>
        <begin position="7"/>
        <end position="29"/>
    </location>
</feature>
<evidence type="ECO:0008006" key="4">
    <source>
        <dbReference type="Google" id="ProtNLM"/>
    </source>
</evidence>
<keyword evidence="3" id="KW-1185">Reference proteome</keyword>
<protein>
    <recommendedName>
        <fullName evidence="4">Type II secretion system protein</fullName>
    </recommendedName>
</protein>
<evidence type="ECO:0000313" key="2">
    <source>
        <dbReference type="EMBL" id="RHW50064.1"/>
    </source>
</evidence>
<keyword evidence="1" id="KW-0472">Membrane</keyword>
<name>A0A417ZFN3_9LACO</name>
<dbReference type="AlphaFoldDB" id="A0A417ZFN3"/>
<dbReference type="Proteomes" id="UP000284109">
    <property type="component" value="Unassembled WGS sequence"/>
</dbReference>
<reference evidence="2 3" key="1">
    <citation type="submission" date="2018-07" db="EMBL/GenBank/DDBJ databases">
        <title>Genome sequences of six Lactobacillus spp. isolated from bumble bee guts.</title>
        <authorList>
            <person name="Motta E.V.S."/>
            <person name="Moran N.A."/>
        </authorList>
    </citation>
    <scope>NUCLEOTIDE SEQUENCE [LARGE SCALE GENOMIC DNA]</scope>
    <source>
        <strain evidence="2 3">BI-1.1</strain>
    </source>
</reference>
<evidence type="ECO:0000313" key="3">
    <source>
        <dbReference type="Proteomes" id="UP000284109"/>
    </source>
</evidence>
<dbReference type="EMBL" id="QOCR01000004">
    <property type="protein sequence ID" value="RHW50064.1"/>
    <property type="molecule type" value="Genomic_DNA"/>
</dbReference>
<dbReference type="RefSeq" id="WP_118902358.1">
    <property type="nucleotide sequence ID" value="NZ_QOCR01000004.1"/>
</dbReference>
<accession>A0A417ZFN3</accession>
<sequence length="101" mass="12137">MKTKHKALLLLDNMLGFFLVLQAVAVIPLCIIPTQQKVQQVQQRAFLKLACWQKIQHPDITQITLKNKKYYFYNRGKKLEVYQKNQSLEYDRKQKTFRFFT</sequence>
<gene>
    <name evidence="2" type="ORF">DS831_07855</name>
</gene>
<dbReference type="OrthoDB" id="9883408at2"/>
<organism evidence="2 3">
    <name type="scientific">Bombilactobacillus bombi</name>
    <dbReference type="NCBI Taxonomy" id="1303590"/>
    <lineage>
        <taxon>Bacteria</taxon>
        <taxon>Bacillati</taxon>
        <taxon>Bacillota</taxon>
        <taxon>Bacilli</taxon>
        <taxon>Lactobacillales</taxon>
        <taxon>Lactobacillaceae</taxon>
        <taxon>Bombilactobacillus</taxon>
    </lineage>
</organism>